<reference evidence="3" key="1">
    <citation type="submission" date="2020-07" db="EMBL/GenBank/DDBJ databases">
        <title>A new Micromonospora strain with potent antibiotic activity isolated from the microbiome of a mid-Atlantic deep-sea sponge.</title>
        <authorList>
            <person name="Back C.R."/>
            <person name="Stennett H.L."/>
            <person name="Williams S.E."/>
            <person name="Wang L."/>
            <person name="Ojeda Gomez J."/>
            <person name="Abdulle O.M."/>
            <person name="Duffy T."/>
            <person name="Hendry K.R."/>
            <person name="Powell D."/>
            <person name="Stach J.E."/>
            <person name="Essex-Lopresti A.E."/>
            <person name="Willis C.L."/>
            <person name="Curnow P."/>
            <person name="Race P.R."/>
        </authorList>
    </citation>
    <scope>NUCLEOTIDE SEQUENCE [LARGE SCALE GENOMIC DNA]</scope>
    <source>
        <strain evidence="3">28ISP2-46</strain>
    </source>
</reference>
<evidence type="ECO:0000313" key="3">
    <source>
        <dbReference type="Proteomes" id="UP000510844"/>
    </source>
</evidence>
<dbReference type="EMBL" id="CP059322">
    <property type="protein sequence ID" value="QLQ35446.1"/>
    <property type="molecule type" value="Genomic_DNA"/>
</dbReference>
<feature type="transmembrane region" description="Helical" evidence="1">
    <location>
        <begin position="36"/>
        <end position="55"/>
    </location>
</feature>
<keyword evidence="1" id="KW-0812">Transmembrane</keyword>
<gene>
    <name evidence="2" type="ORF">H1D33_18855</name>
</gene>
<feature type="transmembrane region" description="Helical" evidence="1">
    <location>
        <begin position="12"/>
        <end position="30"/>
    </location>
</feature>
<dbReference type="RefSeq" id="WP_181567979.1">
    <property type="nucleotide sequence ID" value="NZ_CP059322.2"/>
</dbReference>
<keyword evidence="1" id="KW-0472">Membrane</keyword>
<proteinExistence type="predicted"/>
<sequence length="75" mass="7612">MMDSRGKAVGRYLLRLVGGVSVIIGLLMAFSSLVDANLVGIVLSAVLIGGGVFALKRSGGPRRAEASTSVPVAGR</sequence>
<evidence type="ECO:0000256" key="1">
    <source>
        <dbReference type="SAM" id="Phobius"/>
    </source>
</evidence>
<dbReference type="AlphaFoldDB" id="A0A7L6B0S9"/>
<evidence type="ECO:0000313" key="2">
    <source>
        <dbReference type="EMBL" id="QLQ35446.1"/>
    </source>
</evidence>
<organism evidence="2 3">
    <name type="scientific">Micromonospora robiginosa</name>
    <dbReference type="NCBI Taxonomy" id="2749844"/>
    <lineage>
        <taxon>Bacteria</taxon>
        <taxon>Bacillati</taxon>
        <taxon>Actinomycetota</taxon>
        <taxon>Actinomycetes</taxon>
        <taxon>Micromonosporales</taxon>
        <taxon>Micromonosporaceae</taxon>
        <taxon>Micromonospora</taxon>
    </lineage>
</organism>
<keyword evidence="3" id="KW-1185">Reference proteome</keyword>
<accession>A0A7L6B0S9</accession>
<protein>
    <submittedName>
        <fullName evidence="2">Uncharacterized protein</fullName>
    </submittedName>
</protein>
<name>A0A7L6B0S9_9ACTN</name>
<dbReference type="Proteomes" id="UP000510844">
    <property type="component" value="Chromosome"/>
</dbReference>
<keyword evidence="1" id="KW-1133">Transmembrane helix</keyword>
<dbReference type="KEGG" id="mfeu:H1D33_18855"/>
<reference evidence="2 3" key="2">
    <citation type="journal article" date="2021" name="Mar. Drugs">
        <title>A New Micromonospora Strain with Antibiotic Activity Isolated from the Microbiome of a Mid-Atlantic Deep-Sea Sponge.</title>
        <authorList>
            <person name="Back C.R."/>
            <person name="Stennett H.L."/>
            <person name="Williams S.E."/>
            <person name="Wang L."/>
            <person name="Ojeda Gomez J."/>
            <person name="Abdulle O.M."/>
            <person name="Duffy T."/>
            <person name="Neal C."/>
            <person name="Mantell J."/>
            <person name="Jepson M.A."/>
            <person name="Hendry K.R."/>
            <person name="Powell D."/>
            <person name="Stach J.E.M."/>
            <person name="Essex-Lopresti A.E."/>
            <person name="Willis C.L."/>
            <person name="Curnow P."/>
            <person name="Race P.R."/>
        </authorList>
    </citation>
    <scope>NUCLEOTIDE SEQUENCE [LARGE SCALE GENOMIC DNA]</scope>
    <source>
        <strain evidence="2 3">28ISP2-46</strain>
    </source>
</reference>